<keyword evidence="3" id="KW-1185">Reference proteome</keyword>
<keyword evidence="2" id="KW-0067">ATP-binding</keyword>
<dbReference type="SUPFAM" id="SSF52540">
    <property type="entry name" value="P-loop containing nucleoside triphosphate hydrolases"/>
    <property type="match status" value="1"/>
</dbReference>
<dbReference type="Gene3D" id="3.40.1140.10">
    <property type="match status" value="1"/>
</dbReference>
<dbReference type="PANTHER" id="PTHR32182:SF0">
    <property type="entry name" value="DNA REPLICATION AND REPAIR PROTEIN RECF"/>
    <property type="match status" value="1"/>
</dbReference>
<organism evidence="2 3">
    <name type="scientific">Variovorax rhizosphaerae</name>
    <dbReference type="NCBI Taxonomy" id="1836200"/>
    <lineage>
        <taxon>Bacteria</taxon>
        <taxon>Pseudomonadati</taxon>
        <taxon>Pseudomonadota</taxon>
        <taxon>Betaproteobacteria</taxon>
        <taxon>Burkholderiales</taxon>
        <taxon>Comamonadaceae</taxon>
        <taxon>Variovorax</taxon>
    </lineage>
</organism>
<comment type="caution">
    <text evidence="2">The sequence shown here is derived from an EMBL/GenBank/DDBJ whole genome shotgun (WGS) entry which is preliminary data.</text>
</comment>
<dbReference type="InterPro" id="IPR027417">
    <property type="entry name" value="P-loop_NTPase"/>
</dbReference>
<evidence type="ECO:0000256" key="1">
    <source>
        <dbReference type="SAM" id="Coils"/>
    </source>
</evidence>
<feature type="coiled-coil region" evidence="1">
    <location>
        <begin position="694"/>
        <end position="728"/>
    </location>
</feature>
<dbReference type="Pfam" id="PF13558">
    <property type="entry name" value="SbcC_Walker_B"/>
    <property type="match status" value="1"/>
</dbReference>
<evidence type="ECO:0000313" key="2">
    <source>
        <dbReference type="EMBL" id="MEJ8849065.1"/>
    </source>
</evidence>
<dbReference type="EMBL" id="JBBKZT010000009">
    <property type="protein sequence ID" value="MEJ8849065.1"/>
    <property type="molecule type" value="Genomic_DNA"/>
</dbReference>
<protein>
    <submittedName>
        <fullName evidence="2">ATP-binding protein</fullName>
    </submittedName>
</protein>
<feature type="coiled-coil region" evidence="1">
    <location>
        <begin position="871"/>
        <end position="902"/>
    </location>
</feature>
<proteinExistence type="predicted"/>
<reference evidence="2 3" key="1">
    <citation type="submission" date="2024-03" db="EMBL/GenBank/DDBJ databases">
        <title>Novel species of the genus Variovorax.</title>
        <authorList>
            <person name="Liu Q."/>
            <person name="Xin Y.-H."/>
        </authorList>
    </citation>
    <scope>NUCLEOTIDE SEQUENCE [LARGE SCALE GENOMIC DNA]</scope>
    <source>
        <strain evidence="2 3">KACC 18900</strain>
    </source>
</reference>
<sequence>MNDRATFELDFAADDALSGFRLHRLEVFNWGTFDARVWTLHPEGRNALLTGDIGSGKSTLVDAVTTLLVPAHRIAYNKAAGADSKERSLRSYVLGHYKSERNETSGTAKPVALRNHNGYTVILGVFRNAGYDQTITIAQVFWMKEAQGQPARFFVGAERDLSIAVDFANFGTDILALRKRLRTTGADLFDSFPPYGAWFRRRFGIENEQALELFHQTVSMKSVGNLTDFVRSHMLEPFEVGPRITALIGHFDDLNRAHEAVLKAKRQVELLTPLVADCERHGALVAQSDELRSCREALKAYFAGLKLELLDKRVLSLTEEWQRQDDAVSRLGSVRDIQRQQEAELRRSIAGNGGDRLAQLEASIRGLEAEVAKRRAKAGSYNELARAAGLLSMSSPADFLAQRQNLAGMKQAAQDRESTLQNEATEHGVTLRQGKQEHVALTAEIRSLKARRSNIPADQIAMRAALCQALGLVEASMPFVGELLQVREDERDWEGAAERLLRSFGLSLLVPDHCYADVAEWVDKTHLKGRIVYYRVRAASRSEALPGLHRDSLARKLSIKPDSPFYDWVEREVAHRFDVACCATREQFRRETHAITRAGQIKAKGERHEKDDRHRLDDRGRYVLGWSNAAKIAALESKARILEQQLGDVGSRIAGMQAELDALRERTTVLAKLDVYDDFAELDWQSVAAEVARLAREKAEVEAASDILKALTLQLEAITEAIGKTERELNDRRDLRSKTEQKKSDAQALRVQTQATLDEPGAAAGAAVFPRLDSLRAEALGAHQLTVESCDNRERDLRDWLQSQIDAEDHKIKRLRDKVIQAMASYKEAYKLETAEVDASIEAAFEYQAMLRDLQADGLPRFEATFKDLLNENTIREVANFKSQLERERETIKERIARINESLTQIDYNPGRYIELQAQATNDAEVRDFQTELRACTEGTLTGSDDAQYSEAKFLQVRQIIERFRGREGQTEQDRRWTAKVTDVRSWFIFAASERWKEGGAEHEHYSDSGGKSGGQKEKLAYTILAASLAYQFGLEWGAVRSRSFRFVVIDEAFGRGSDESAQYGLRLFAQLNLQLLIVTPLQKIHIIEPYVSSVGFVHNEQGRDSRLRNLSIEEYQAEKAKAGR</sequence>
<name>A0ABU8WQF4_9BURK</name>
<keyword evidence="2" id="KW-0547">Nucleotide-binding</keyword>
<dbReference type="PANTHER" id="PTHR32182">
    <property type="entry name" value="DNA REPLICATION AND REPAIR PROTEIN RECF"/>
    <property type="match status" value="1"/>
</dbReference>
<evidence type="ECO:0000313" key="3">
    <source>
        <dbReference type="Proteomes" id="UP001385892"/>
    </source>
</evidence>
<dbReference type="Proteomes" id="UP001385892">
    <property type="component" value="Unassembled WGS sequence"/>
</dbReference>
<keyword evidence="1" id="KW-0175">Coiled coil</keyword>
<dbReference type="GO" id="GO:0005524">
    <property type="term" value="F:ATP binding"/>
    <property type="evidence" value="ECO:0007669"/>
    <property type="project" value="UniProtKB-KW"/>
</dbReference>
<accession>A0ABU8WQF4</accession>
<dbReference type="Pfam" id="PF13555">
    <property type="entry name" value="AAA_29"/>
    <property type="match status" value="1"/>
</dbReference>
<gene>
    <name evidence="2" type="ORF">WKW82_20575</name>
</gene>
<dbReference type="RefSeq" id="WP_340344195.1">
    <property type="nucleotide sequence ID" value="NZ_JBBKZT010000009.1"/>
</dbReference>